<feature type="compositionally biased region" description="Low complexity" evidence="1">
    <location>
        <begin position="1763"/>
        <end position="1799"/>
    </location>
</feature>
<feature type="compositionally biased region" description="Basic and acidic residues" evidence="1">
    <location>
        <begin position="1583"/>
        <end position="1598"/>
    </location>
</feature>
<evidence type="ECO:0000256" key="1">
    <source>
        <dbReference type="SAM" id="MobiDB-lite"/>
    </source>
</evidence>
<gene>
    <name evidence="2" type="ORF">B0T11DRAFT_287770</name>
</gene>
<comment type="caution">
    <text evidence="2">The sequence shown here is derived from an EMBL/GenBank/DDBJ whole genome shotgun (WGS) entry which is preliminary data.</text>
</comment>
<evidence type="ECO:0000313" key="2">
    <source>
        <dbReference type="EMBL" id="KAH7353990.1"/>
    </source>
</evidence>
<proteinExistence type="predicted"/>
<feature type="compositionally biased region" description="Acidic residues" evidence="1">
    <location>
        <begin position="212"/>
        <end position="222"/>
    </location>
</feature>
<sequence>MAGPEPPRLGGPLGGPLDDEREVRAQKQQKGLGALDGAEIPVKRRRNALILPTDDDWKQVENFFIKILRIPAVTTGAILSTYFDDHDRTIFVPVTSPASLVDVQEDHTRRYRINLATRFRGHTVTLATKFAMLYFGLPVEPLMSQLFDPVRNMVEEADDSGLEGALVRPPLHFLTAHDQRNFGIASKSGRVARFSTVPVSRATLSKPPVADGESDEEMDEDPVLGLRGGDLDDSDVEMGEDDDEMKAAKAAIAARKYSSLRDPKPWLLGFQGRSEISTKNYYSVFDSIRCLLSVQPEVSTDIVIHKIEDNAIAATWTFPDPVTAYQDAVMVIQEHAGKEANHEFFIHRIGEMPPAPGHMKPTVREDNVFRLHGVSCNGMFREAYLRLPPKNHFHHGGKTKHRYGANDYMQFFHAALSVIHGQPYFLGDLPHSMLTIEGYTHASDENVSTLETPLFEKITRWPASYGGFELDSGFLEFAHLSNKDGPLSAVVKRRDLEDFHIVLIIPGAKISELILEVGTREVYHAAAVLQKIRDFFTKVGGLESLLVHHGRNFYNSVAAEPYRWCPFPKDGGEADQPTDAEFIQYLCDKVKRNPKTGRCFYLQPIYTAPSKIYGKDKTKTTTLDEAFATHDAFNQMLVNNNDENGTLDGQTILLRQVDDEAHWNLTNYVIRYWNTDQEVREIRRFLSARDVQYEIVVTGISKAANWARALSAIPKSLFGPRYGLITAEERVSMCLDALMRRDDPYLVKLRKDWATKKAKEAAAAADAVSAQRRLADPSSPAAGRQLPKKWDQKGIFNKHLPQKKDLRVQSWSRPQSLFDGDGEFHPYIPLNSAPIESMLRVSKGQTVPMVSKAVLTPSEQRELQVNFHAMRNLNLTRIRICQYQGCNFQCRSDDTKSLLDHQETHVSYRCPWCPDKLFQHSHAKSRDKHLREKHADKLVALTKQAEAENVDKNDPLNVLRRDYVKPKPHQQPKDPRDAIRNEYTSGFPRPSGEPVTPYAPAKAHAYEKEYPHCDRCGRDHGLLNDKRDRAHHDRRCVPHAKGAGSCGFCKTCGEREWATKEHAIKWDAGVEFPHRCYGLAHDGAPHCQKCSISLKHMPDEYIDKHRANCKGYGGTVASFCPYCAEKFAITIDHVWDPEMWIEHRRLHITACRRKLRPDQRAFAGEMTPFDLYDKVLCVAPKPPYDDLWDGSRRDKNKFYSSGFYRPSRYLGEKLEWYEKVGDKPFSDPPDKCTVDGCGWTIGGVMPNGVLNHFQERHGDGSLLKACPICDLSFRVPGEGPERYDRVLQMKHMECHIWALWDIRAGRREKWKFDDFEGLRGKDGEVVKGRCPHFKDCGAIITDMSNAQWETHVRRNHPELVPWSGQTMDTLRSDTAPLPEAGPGMAETWKLEPAPKRRPTKQPAQQQPIQQQPVVQQQPVQQQPIIQTQVVEVSLPIYEPPPLHPDDPLYVDPVLRKARLLSVLGDVTVPEELYKFLEAGEGAFYCSRCLRPVHSCRWRDDPTLDAQMAAHLDINNRSCRIPNVQGVAMLNGKVILPNQTGWIHKDMVPKGFDWEAHGKKWLESYPHYHRTMFKFRGKRGNKWNKWDNDPNNRLNDRKHAMPFPPPGYDPLKPVAGKPKAGGWVRAPKPIRRGPVAPTRDELEKELKKIRGESSDSDVSDDSDDEDEDDDEEEALMDEEYVRVEEETDEDEEMEEGREGEKASSEDELNTPVTEEEVQALVEGQQSLLASSDSGKDSKGSRGSKRKRTPTAKAASKVTPKAASKTAPKVTPKNTAKAAPKSTTKATPKTTAKAAPKATPKTTKKATPRSTRKAGPKAMRVVVGGSEELDQGGVGEEDVGEDGVEKEEFGEEKAGEVEAAEVEVGDEDDEETRRSPKRSRTASE</sequence>
<feature type="compositionally biased region" description="Basic and acidic residues" evidence="1">
    <location>
        <begin position="946"/>
        <end position="980"/>
    </location>
</feature>
<reference evidence="2" key="1">
    <citation type="journal article" date="2021" name="Nat. Commun.">
        <title>Genetic determinants of endophytism in the Arabidopsis root mycobiome.</title>
        <authorList>
            <person name="Mesny F."/>
            <person name="Miyauchi S."/>
            <person name="Thiergart T."/>
            <person name="Pickel B."/>
            <person name="Atanasova L."/>
            <person name="Karlsson M."/>
            <person name="Huettel B."/>
            <person name="Barry K.W."/>
            <person name="Haridas S."/>
            <person name="Chen C."/>
            <person name="Bauer D."/>
            <person name="Andreopoulos W."/>
            <person name="Pangilinan J."/>
            <person name="LaButti K."/>
            <person name="Riley R."/>
            <person name="Lipzen A."/>
            <person name="Clum A."/>
            <person name="Drula E."/>
            <person name="Henrissat B."/>
            <person name="Kohler A."/>
            <person name="Grigoriev I.V."/>
            <person name="Martin F.M."/>
            <person name="Hacquard S."/>
        </authorList>
    </citation>
    <scope>NUCLEOTIDE SEQUENCE</scope>
    <source>
        <strain evidence="2">MPI-CAGE-AT-0016</strain>
    </source>
</reference>
<accession>A0A8K0X011</accession>
<evidence type="ECO:0000313" key="3">
    <source>
        <dbReference type="Proteomes" id="UP000813385"/>
    </source>
</evidence>
<feature type="region of interest" description="Disordered" evidence="1">
    <location>
        <begin position="767"/>
        <end position="786"/>
    </location>
</feature>
<feature type="region of interest" description="Disordered" evidence="1">
    <location>
        <begin position="946"/>
        <end position="998"/>
    </location>
</feature>
<organism evidence="2 3">
    <name type="scientific">Plectosphaerella cucumerina</name>
    <dbReference type="NCBI Taxonomy" id="40658"/>
    <lineage>
        <taxon>Eukaryota</taxon>
        <taxon>Fungi</taxon>
        <taxon>Dikarya</taxon>
        <taxon>Ascomycota</taxon>
        <taxon>Pezizomycotina</taxon>
        <taxon>Sordariomycetes</taxon>
        <taxon>Hypocreomycetidae</taxon>
        <taxon>Glomerellales</taxon>
        <taxon>Plectosphaerellaceae</taxon>
        <taxon>Plectosphaerella</taxon>
    </lineage>
</organism>
<feature type="compositionally biased region" description="Acidic residues" evidence="1">
    <location>
        <begin position="1856"/>
        <end position="1868"/>
    </location>
</feature>
<dbReference type="EMBL" id="JAGPXD010000005">
    <property type="protein sequence ID" value="KAH7353990.1"/>
    <property type="molecule type" value="Genomic_DNA"/>
</dbReference>
<feature type="compositionally biased region" description="Acidic residues" evidence="1">
    <location>
        <begin position="1653"/>
        <end position="1677"/>
    </location>
</feature>
<keyword evidence="3" id="KW-1185">Reference proteome</keyword>
<feature type="compositionally biased region" description="Basic residues" evidence="1">
    <location>
        <begin position="1800"/>
        <end position="1813"/>
    </location>
</feature>
<feature type="region of interest" description="Disordered" evidence="1">
    <location>
        <begin position="203"/>
        <end position="235"/>
    </location>
</feature>
<feature type="region of interest" description="Disordered" evidence="1">
    <location>
        <begin position="1583"/>
        <end position="1882"/>
    </location>
</feature>
<feature type="region of interest" description="Disordered" evidence="1">
    <location>
        <begin position="1392"/>
        <end position="1415"/>
    </location>
</feature>
<feature type="compositionally biased region" description="Low complexity" evidence="1">
    <location>
        <begin position="1401"/>
        <end position="1415"/>
    </location>
</feature>
<dbReference type="Proteomes" id="UP000813385">
    <property type="component" value="Unassembled WGS sequence"/>
</dbReference>
<name>A0A8K0X011_9PEZI</name>
<feature type="compositionally biased region" description="Basic and acidic residues" evidence="1">
    <location>
        <begin position="1637"/>
        <end position="1652"/>
    </location>
</feature>
<dbReference type="OrthoDB" id="4850289at2759"/>
<feature type="region of interest" description="Disordered" evidence="1">
    <location>
        <begin position="1"/>
        <end position="31"/>
    </location>
</feature>
<protein>
    <submittedName>
        <fullName evidence="2">Uncharacterized protein</fullName>
    </submittedName>
</protein>
<feature type="compositionally biased region" description="Acidic residues" evidence="1">
    <location>
        <begin position="1825"/>
        <end position="1848"/>
    </location>
</feature>
<feature type="compositionally biased region" description="Acidic residues" evidence="1">
    <location>
        <begin position="1684"/>
        <end position="1694"/>
    </location>
</feature>
<feature type="compositionally biased region" description="Basic residues" evidence="1">
    <location>
        <begin position="1873"/>
        <end position="1882"/>
    </location>
</feature>
<feature type="compositionally biased region" description="Acidic residues" evidence="1">
    <location>
        <begin position="1704"/>
        <end position="1716"/>
    </location>
</feature>